<protein>
    <submittedName>
        <fullName evidence="1">Uncharacterized protein</fullName>
    </submittedName>
</protein>
<accession>A0ABW3J287</accession>
<evidence type="ECO:0000313" key="2">
    <source>
        <dbReference type="Proteomes" id="UP001597051"/>
    </source>
</evidence>
<gene>
    <name evidence="1" type="ORF">ACFQ0S_08615</name>
</gene>
<dbReference type="EMBL" id="JBHTIZ010000023">
    <property type="protein sequence ID" value="MFD0984532.1"/>
    <property type="molecule type" value="Genomic_DNA"/>
</dbReference>
<name>A0ABW3J287_9FLAO</name>
<proteinExistence type="predicted"/>
<dbReference type="Proteomes" id="UP001597051">
    <property type="component" value="Unassembled WGS sequence"/>
</dbReference>
<dbReference type="RefSeq" id="WP_379756150.1">
    <property type="nucleotide sequence ID" value="NZ_JBHSYB010000024.1"/>
</dbReference>
<keyword evidence="2" id="KW-1185">Reference proteome</keyword>
<comment type="caution">
    <text evidence="1">The sequence shown here is derived from an EMBL/GenBank/DDBJ whole genome shotgun (WGS) entry which is preliminary data.</text>
</comment>
<sequence>MKIYYVTTLQLHNEVYVIHEEGCKYLPNFLNRKFLGHFPSYEEALKESKKIYSTSIVCPFCINEKLFTNKS</sequence>
<organism evidence="1 2">
    <name type="scientific">Flavobacterium myungsuense</name>
    <dbReference type="NCBI Taxonomy" id="651823"/>
    <lineage>
        <taxon>Bacteria</taxon>
        <taxon>Pseudomonadati</taxon>
        <taxon>Bacteroidota</taxon>
        <taxon>Flavobacteriia</taxon>
        <taxon>Flavobacteriales</taxon>
        <taxon>Flavobacteriaceae</taxon>
        <taxon>Flavobacterium</taxon>
    </lineage>
</organism>
<evidence type="ECO:0000313" key="1">
    <source>
        <dbReference type="EMBL" id="MFD0984532.1"/>
    </source>
</evidence>
<reference evidence="2" key="1">
    <citation type="journal article" date="2019" name="Int. J. Syst. Evol. Microbiol.">
        <title>The Global Catalogue of Microorganisms (GCM) 10K type strain sequencing project: providing services to taxonomists for standard genome sequencing and annotation.</title>
        <authorList>
            <consortium name="The Broad Institute Genomics Platform"/>
            <consortium name="The Broad Institute Genome Sequencing Center for Infectious Disease"/>
            <person name="Wu L."/>
            <person name="Ma J."/>
        </authorList>
    </citation>
    <scope>NUCLEOTIDE SEQUENCE [LARGE SCALE GENOMIC DNA]</scope>
    <source>
        <strain evidence="2">CECT 7649</strain>
    </source>
</reference>